<dbReference type="InterPro" id="IPR000313">
    <property type="entry name" value="PWWP_dom"/>
</dbReference>
<name>A0A6A4KQA9_9ERIC</name>
<dbReference type="CDD" id="cd05162">
    <property type="entry name" value="PWWP"/>
    <property type="match status" value="1"/>
</dbReference>
<feature type="compositionally biased region" description="Basic and acidic residues" evidence="1">
    <location>
        <begin position="216"/>
        <end position="226"/>
    </location>
</feature>
<dbReference type="PANTHER" id="PTHR33697">
    <property type="entry name" value="T17B22.17 PROTEIN-RELATED"/>
    <property type="match status" value="1"/>
</dbReference>
<dbReference type="PANTHER" id="PTHR33697:SF10">
    <property type="entry name" value="PWWP DOMAIN-CONTAINING PROTEIN"/>
    <property type="match status" value="1"/>
</dbReference>
<evidence type="ECO:0000313" key="3">
    <source>
        <dbReference type="EMBL" id="KAE9446254.1"/>
    </source>
</evidence>
<feature type="region of interest" description="Disordered" evidence="1">
    <location>
        <begin position="199"/>
        <end position="228"/>
    </location>
</feature>
<protein>
    <recommendedName>
        <fullName evidence="2">PWWP domain-containing protein</fullName>
    </recommendedName>
</protein>
<organism evidence="3 4">
    <name type="scientific">Rhododendron williamsianum</name>
    <dbReference type="NCBI Taxonomy" id="262921"/>
    <lineage>
        <taxon>Eukaryota</taxon>
        <taxon>Viridiplantae</taxon>
        <taxon>Streptophyta</taxon>
        <taxon>Embryophyta</taxon>
        <taxon>Tracheophyta</taxon>
        <taxon>Spermatophyta</taxon>
        <taxon>Magnoliopsida</taxon>
        <taxon>eudicotyledons</taxon>
        <taxon>Gunneridae</taxon>
        <taxon>Pentapetalae</taxon>
        <taxon>asterids</taxon>
        <taxon>Ericales</taxon>
        <taxon>Ericaceae</taxon>
        <taxon>Ericoideae</taxon>
        <taxon>Rhodoreae</taxon>
        <taxon>Rhododendron</taxon>
    </lineage>
</organism>
<dbReference type="OrthoDB" id="1908535at2759"/>
<evidence type="ECO:0000313" key="4">
    <source>
        <dbReference type="Proteomes" id="UP000428333"/>
    </source>
</evidence>
<dbReference type="InterPro" id="IPR044679">
    <property type="entry name" value="PWWP2-like"/>
</dbReference>
<sequence length="489" mass="54571">MGLSVVDCRAGTLVWVQRKNGTWWPGRVVEISELSPSLPTNRTATTPIKLLGREDSSVDWYNVEKSKRIKAFRCGEFDDCITKAESSQVSSPKKIGKNACREVAILDALELEKQEVQKKHQAADRIPVYQSLQSLDKDASVSMSGKERAGIICQGKRSRRVYLPAESDNCWKKTAICPKVLKVSSSTFEVHECPKQSGSAEVNISSRAMESEPSENDSRGPDRVQRDTQLSESCKFGLQPGNINGTGNHEVKRLSCGVQKRELKGKENIGNLTRRHGDVIDIKSVKLKKEMANKLCQSPHSRSYLEEPGFQFADTVNSQFYNMMQMTLTDVELKIQASYRREHVPLVSLMSRLNGKSIIGHLVDVEASDEGSLEILLGRNHKTSRKFSNNGSATIQPAWRTSRRTPVCYVPQDDQNPGNLGLKARERRLPPKKFLVKALKKPRLSNQKSRTLSSFDSEQGKDSMAMANRVTCVPVKHIFSKLLVAVGSV</sequence>
<dbReference type="Pfam" id="PF00855">
    <property type="entry name" value="PWWP"/>
    <property type="match status" value="1"/>
</dbReference>
<dbReference type="Gene3D" id="2.30.30.140">
    <property type="match status" value="1"/>
</dbReference>
<comment type="caution">
    <text evidence="3">The sequence shown here is derived from an EMBL/GenBank/DDBJ whole genome shotgun (WGS) entry which is preliminary data.</text>
</comment>
<dbReference type="SUPFAM" id="SSF63748">
    <property type="entry name" value="Tudor/PWWP/MBT"/>
    <property type="match status" value="1"/>
</dbReference>
<feature type="non-terminal residue" evidence="3">
    <location>
        <position position="1"/>
    </location>
</feature>
<dbReference type="AlphaFoldDB" id="A0A6A4KQA9"/>
<feature type="compositionally biased region" description="Polar residues" evidence="1">
    <location>
        <begin position="199"/>
        <end position="208"/>
    </location>
</feature>
<dbReference type="PROSITE" id="PS50812">
    <property type="entry name" value="PWWP"/>
    <property type="match status" value="1"/>
</dbReference>
<reference evidence="3 4" key="1">
    <citation type="journal article" date="2019" name="Genome Biol. Evol.">
        <title>The Rhododendron genome and chromosomal organization provide insight into shared whole-genome duplications across the heath family (Ericaceae).</title>
        <authorList>
            <person name="Soza V.L."/>
            <person name="Lindsley D."/>
            <person name="Waalkes A."/>
            <person name="Ramage E."/>
            <person name="Patwardhan R.P."/>
            <person name="Burton J.N."/>
            <person name="Adey A."/>
            <person name="Kumar A."/>
            <person name="Qiu R."/>
            <person name="Shendure J."/>
            <person name="Hall B."/>
        </authorList>
    </citation>
    <scope>NUCLEOTIDE SEQUENCE [LARGE SCALE GENOMIC DNA]</scope>
    <source>
        <strain evidence="3">RSF 1966-606</strain>
    </source>
</reference>
<gene>
    <name evidence="3" type="ORF">C3L33_21849</name>
</gene>
<evidence type="ECO:0000259" key="2">
    <source>
        <dbReference type="PROSITE" id="PS50812"/>
    </source>
</evidence>
<dbReference type="EMBL" id="QEFC01003787">
    <property type="protein sequence ID" value="KAE9446254.1"/>
    <property type="molecule type" value="Genomic_DNA"/>
</dbReference>
<keyword evidence="4" id="KW-1185">Reference proteome</keyword>
<accession>A0A6A4KQA9</accession>
<feature type="domain" description="PWWP" evidence="2">
    <location>
        <begin position="10"/>
        <end position="72"/>
    </location>
</feature>
<evidence type="ECO:0000256" key="1">
    <source>
        <dbReference type="SAM" id="MobiDB-lite"/>
    </source>
</evidence>
<proteinExistence type="predicted"/>
<dbReference type="Proteomes" id="UP000428333">
    <property type="component" value="Linkage Group LG13"/>
</dbReference>